<dbReference type="AlphaFoldDB" id="A0A172Y9E2"/>
<evidence type="ECO:0000256" key="4">
    <source>
        <dbReference type="ARBA" id="ARBA00022737"/>
    </source>
</evidence>
<keyword evidence="11" id="KW-1185">Reference proteome</keyword>
<dbReference type="OrthoDB" id="9758917at2"/>
<dbReference type="PROSITE" id="PS50106">
    <property type="entry name" value="PDZ"/>
    <property type="match status" value="1"/>
</dbReference>
<reference evidence="10 11" key="1">
    <citation type="journal article" date="2014" name="Genome Announc.">
        <title>Genome Sequence of a Promising Hydrogen-Producing Facultative Anaerobic Bacterium, Brevundimonas naejangsanensis Strain B1.</title>
        <authorList>
            <person name="Su H."/>
            <person name="Zhang T."/>
            <person name="Bao M."/>
            <person name="Jiang Y."/>
            <person name="Wang Y."/>
            <person name="Tan T."/>
        </authorList>
    </citation>
    <scope>NUCLEOTIDE SEQUENCE [LARGE SCALE GENOMIC DNA]</scope>
    <source>
        <strain evidence="10 11">B1</strain>
    </source>
</reference>
<keyword evidence="4" id="KW-0677">Repeat</keyword>
<evidence type="ECO:0000313" key="10">
    <source>
        <dbReference type="EMBL" id="ANF55824.1"/>
    </source>
</evidence>
<dbReference type="InterPro" id="IPR001940">
    <property type="entry name" value="Peptidase_S1C"/>
</dbReference>
<feature type="binding site" evidence="8">
    <location>
        <position position="137"/>
    </location>
    <ligand>
        <name>substrate</name>
    </ligand>
</feature>
<evidence type="ECO:0000256" key="8">
    <source>
        <dbReference type="PIRSR" id="PIRSR611782-2"/>
    </source>
</evidence>
<dbReference type="GO" id="GO:0042597">
    <property type="term" value="C:periplasmic space"/>
    <property type="evidence" value="ECO:0007669"/>
    <property type="project" value="TreeGrafter"/>
</dbReference>
<sequence>MRTSRLAIAAALILSACGQPQPTKAQEGVFAEQPRVAPRDAGALKTSFAPVVREAAPAVVNISARGIQQVRDPFFELFGGGPQSRVTGSIGSGVIVRPDGIVVTNNHVIQNMQQIRVTLNDRREYPAKVLLADERSDIAVLQLENLDGDLPVLRIDDQEQQQVGDLVLAIGNPFGVGQTVTNGIISALNRTETGISDSGSFIQTDAPINPGNSGGALVDMDGELIGINTAIFSRSGSSSGVGFAVPAAMVKRVVDSAVGGAKAVERAWLGVKGDTVSADIARSLGLERPQGLMVTDVYPGGPGARAGIQQGDVITAIDGAEVNDQGGLNFRVGTKSPNSTVAVTVLRDGRTQTLNARVSTLPGDADPGQGTVVGQGALAGLQGVALNPALADRLGGDPFTSGVVVTGLQRNSIPARIGLRPNDLVVQIDGRAVTTVAALGRAQRGSELVIVRGGRRLTGRLP</sequence>
<evidence type="ECO:0000259" key="9">
    <source>
        <dbReference type="PROSITE" id="PS50106"/>
    </source>
</evidence>
<feature type="domain" description="PDZ" evidence="9">
    <location>
        <begin position="284"/>
        <end position="349"/>
    </location>
</feature>
<dbReference type="PROSITE" id="PS51257">
    <property type="entry name" value="PROKAR_LIPOPROTEIN"/>
    <property type="match status" value="1"/>
</dbReference>
<dbReference type="STRING" id="588932.DA69_02470"/>
<evidence type="ECO:0000256" key="2">
    <source>
        <dbReference type="ARBA" id="ARBA00022670"/>
    </source>
</evidence>
<dbReference type="PANTHER" id="PTHR22939:SF129">
    <property type="entry name" value="SERINE PROTEASE HTRA2, MITOCHONDRIAL"/>
    <property type="match status" value="1"/>
</dbReference>
<evidence type="ECO:0000256" key="5">
    <source>
        <dbReference type="ARBA" id="ARBA00022801"/>
    </source>
</evidence>
<feature type="active site" description="Charge relay system" evidence="7">
    <location>
        <position position="137"/>
    </location>
</feature>
<comment type="similarity">
    <text evidence="1">Belongs to the peptidase S1C family.</text>
</comment>
<evidence type="ECO:0000256" key="7">
    <source>
        <dbReference type="PIRSR" id="PIRSR611782-1"/>
    </source>
</evidence>
<keyword evidence="3" id="KW-0732">Signal</keyword>
<dbReference type="InterPro" id="IPR009003">
    <property type="entry name" value="Peptidase_S1_PA"/>
</dbReference>
<dbReference type="KEGG" id="bne:DA69_02470"/>
<dbReference type="EMBL" id="CP015614">
    <property type="protein sequence ID" value="ANF55824.1"/>
    <property type="molecule type" value="Genomic_DNA"/>
</dbReference>
<feature type="binding site" evidence="8">
    <location>
        <position position="107"/>
    </location>
    <ligand>
        <name>substrate</name>
    </ligand>
</feature>
<dbReference type="CDD" id="cd10839">
    <property type="entry name" value="cpPDZ1_DegP-like"/>
    <property type="match status" value="1"/>
</dbReference>
<evidence type="ECO:0000256" key="6">
    <source>
        <dbReference type="ARBA" id="ARBA00022825"/>
    </source>
</evidence>
<proteinExistence type="inferred from homology"/>
<evidence type="ECO:0000256" key="3">
    <source>
        <dbReference type="ARBA" id="ARBA00022729"/>
    </source>
</evidence>
<evidence type="ECO:0000256" key="1">
    <source>
        <dbReference type="ARBA" id="ARBA00010541"/>
    </source>
</evidence>
<dbReference type="RefSeq" id="WP_025977625.1">
    <property type="nucleotide sequence ID" value="NZ_CP015614.1"/>
</dbReference>
<dbReference type="eggNOG" id="COG0265">
    <property type="taxonomic scope" value="Bacteria"/>
</dbReference>
<organism evidence="10 11">
    <name type="scientific">Brevundimonas naejangsanensis</name>
    <dbReference type="NCBI Taxonomy" id="588932"/>
    <lineage>
        <taxon>Bacteria</taxon>
        <taxon>Pseudomonadati</taxon>
        <taxon>Pseudomonadota</taxon>
        <taxon>Alphaproteobacteria</taxon>
        <taxon>Caulobacterales</taxon>
        <taxon>Caulobacteraceae</taxon>
        <taxon>Brevundimonas</taxon>
    </lineage>
</organism>
<feature type="binding site" evidence="8">
    <location>
        <begin position="211"/>
        <end position="213"/>
    </location>
    <ligand>
        <name>substrate</name>
    </ligand>
</feature>
<feature type="active site" description="Charge relay system" evidence="7">
    <location>
        <position position="213"/>
    </location>
</feature>
<dbReference type="SMART" id="SM00228">
    <property type="entry name" value="PDZ"/>
    <property type="match status" value="2"/>
</dbReference>
<dbReference type="PRINTS" id="PR00834">
    <property type="entry name" value="PROTEASES2C"/>
</dbReference>
<dbReference type="Gene3D" id="2.40.10.120">
    <property type="match status" value="1"/>
</dbReference>
<protein>
    <submittedName>
        <fullName evidence="10">Serine protease</fullName>
    </submittedName>
</protein>
<keyword evidence="5" id="KW-0378">Hydrolase</keyword>
<dbReference type="InterPro" id="IPR011782">
    <property type="entry name" value="Pept_S1C_Do"/>
</dbReference>
<gene>
    <name evidence="10" type="ORF">DA69_02470</name>
</gene>
<dbReference type="Proteomes" id="UP000077603">
    <property type="component" value="Chromosome"/>
</dbReference>
<dbReference type="Gene3D" id="2.30.42.10">
    <property type="match status" value="2"/>
</dbReference>
<dbReference type="GO" id="GO:0004252">
    <property type="term" value="F:serine-type endopeptidase activity"/>
    <property type="evidence" value="ECO:0007669"/>
    <property type="project" value="InterPro"/>
</dbReference>
<dbReference type="NCBIfam" id="TIGR02037">
    <property type="entry name" value="degP_htrA_DO"/>
    <property type="match status" value="1"/>
</dbReference>
<dbReference type="InterPro" id="IPR036034">
    <property type="entry name" value="PDZ_sf"/>
</dbReference>
<name>A0A172Y9E2_9CAUL</name>
<dbReference type="Pfam" id="PF13365">
    <property type="entry name" value="Trypsin_2"/>
    <property type="match status" value="1"/>
</dbReference>
<dbReference type="GO" id="GO:0006515">
    <property type="term" value="P:protein quality control for misfolded or incompletely synthesized proteins"/>
    <property type="evidence" value="ECO:0007669"/>
    <property type="project" value="TreeGrafter"/>
</dbReference>
<dbReference type="Pfam" id="PF13180">
    <property type="entry name" value="PDZ_2"/>
    <property type="match status" value="1"/>
</dbReference>
<accession>A0A172Y9E2</accession>
<keyword evidence="6" id="KW-0720">Serine protease</keyword>
<dbReference type="PANTHER" id="PTHR22939">
    <property type="entry name" value="SERINE PROTEASE FAMILY S1C HTRA-RELATED"/>
    <property type="match status" value="1"/>
</dbReference>
<feature type="binding site" evidence="8">
    <location>
        <begin position="269"/>
        <end position="273"/>
    </location>
    <ligand>
        <name>substrate</name>
    </ligand>
</feature>
<keyword evidence="2 10" id="KW-0645">Protease</keyword>
<dbReference type="SUPFAM" id="SSF50494">
    <property type="entry name" value="Trypsin-like serine proteases"/>
    <property type="match status" value="1"/>
</dbReference>
<dbReference type="InterPro" id="IPR001478">
    <property type="entry name" value="PDZ"/>
</dbReference>
<evidence type="ECO:0000313" key="11">
    <source>
        <dbReference type="Proteomes" id="UP000077603"/>
    </source>
</evidence>
<dbReference type="SUPFAM" id="SSF50156">
    <property type="entry name" value="PDZ domain-like"/>
    <property type="match status" value="2"/>
</dbReference>
<feature type="active site" description="Charge relay system" evidence="7">
    <location>
        <position position="107"/>
    </location>
</feature>